<dbReference type="InterPro" id="IPR036491">
    <property type="entry name" value="YugN-like_sf"/>
</dbReference>
<gene>
    <name evidence="1" type="ORF">HNQ41_000347</name>
</gene>
<proteinExistence type="predicted"/>
<comment type="caution">
    <text evidence="1">The sequence shown here is derived from an EMBL/GenBank/DDBJ whole genome shotgun (WGS) entry which is preliminary data.</text>
</comment>
<protein>
    <recommendedName>
        <fullName evidence="3">YugN-like family protein</fullName>
    </recommendedName>
</protein>
<evidence type="ECO:0000313" key="2">
    <source>
        <dbReference type="Proteomes" id="UP000551878"/>
    </source>
</evidence>
<evidence type="ECO:0000313" key="1">
    <source>
        <dbReference type="EMBL" id="MBB5172207.1"/>
    </source>
</evidence>
<organism evidence="1 2">
    <name type="scientific">Texcoconibacillus texcoconensis</name>
    <dbReference type="NCBI Taxonomy" id="1095777"/>
    <lineage>
        <taxon>Bacteria</taxon>
        <taxon>Bacillati</taxon>
        <taxon>Bacillota</taxon>
        <taxon>Bacilli</taxon>
        <taxon>Bacillales</taxon>
        <taxon>Bacillaceae</taxon>
        <taxon>Texcoconibacillus</taxon>
    </lineage>
</organism>
<dbReference type="RefSeq" id="WP_184662676.1">
    <property type="nucleotide sequence ID" value="NZ_JACHHB010000001.1"/>
</dbReference>
<reference evidence="1 2" key="1">
    <citation type="submission" date="2020-08" db="EMBL/GenBank/DDBJ databases">
        <title>Genomic Encyclopedia of Type Strains, Phase IV (KMG-IV): sequencing the most valuable type-strain genomes for metagenomic binning, comparative biology and taxonomic classification.</title>
        <authorList>
            <person name="Goeker M."/>
        </authorList>
    </citation>
    <scope>NUCLEOTIDE SEQUENCE [LARGE SCALE GENOMIC DNA]</scope>
    <source>
        <strain evidence="1 2">DSM 24696</strain>
    </source>
</reference>
<evidence type="ECO:0008006" key="3">
    <source>
        <dbReference type="Google" id="ProtNLM"/>
    </source>
</evidence>
<dbReference type="Gene3D" id="3.30.310.100">
    <property type="entry name" value="YugN-like"/>
    <property type="match status" value="1"/>
</dbReference>
<dbReference type="SUPFAM" id="SSF160755">
    <property type="entry name" value="YugN-like"/>
    <property type="match status" value="1"/>
</dbReference>
<dbReference type="Pfam" id="PF08868">
    <property type="entry name" value="YugN"/>
    <property type="match status" value="1"/>
</dbReference>
<keyword evidence="2" id="KW-1185">Reference proteome</keyword>
<name>A0A840QLH1_9BACI</name>
<sequence length="124" mass="14240">MKFENSQIAGLEVNFDALDDILSKAGFIHAGQWDYERVTFDYKLEDQVRQDIYYFRIQAYATKGETPSPSATVKLLTPVLGKHYYPHGVEYDEEFPKKIVDKCSKKLESISEKLKPVAETNISN</sequence>
<dbReference type="Proteomes" id="UP000551878">
    <property type="component" value="Unassembled WGS sequence"/>
</dbReference>
<dbReference type="InterPro" id="IPR014967">
    <property type="entry name" value="Uncharacterised_YugN-like"/>
</dbReference>
<accession>A0A840QLH1</accession>
<dbReference type="AlphaFoldDB" id="A0A840QLH1"/>
<dbReference type="EMBL" id="JACHHB010000001">
    <property type="protein sequence ID" value="MBB5172207.1"/>
    <property type="molecule type" value="Genomic_DNA"/>
</dbReference>